<reference evidence="2 3" key="1">
    <citation type="journal article" date="2023" name="J. Hered.">
        <title>Chromosome-level genome of the wood stork (Mycteria americana) provides insight into avian chromosome evolution.</title>
        <authorList>
            <person name="Flamio R. Jr."/>
            <person name="Ramstad K.M."/>
        </authorList>
    </citation>
    <scope>NUCLEOTIDE SEQUENCE [LARGE SCALE GENOMIC DNA]</scope>
    <source>
        <strain evidence="2">JAX WOST 10</strain>
    </source>
</reference>
<feature type="compositionally biased region" description="Basic and acidic residues" evidence="1">
    <location>
        <begin position="121"/>
        <end position="136"/>
    </location>
</feature>
<evidence type="ECO:0000313" key="2">
    <source>
        <dbReference type="EMBL" id="KAK4832456.1"/>
    </source>
</evidence>
<keyword evidence="3" id="KW-1185">Reference proteome</keyword>
<dbReference type="EMBL" id="JAUNZN010000001">
    <property type="protein sequence ID" value="KAK4832456.1"/>
    <property type="molecule type" value="Genomic_DNA"/>
</dbReference>
<sequence length="393" mass="42658">MEGYRLFRKDMSERQGGGIALYVREQLECMELCLGMADELTESLWVRIKEQTSMGDTVMGICYRPPDQEEEVDEALYREHTYLMWRLATKTAFCLHHLRFPASSIIRLMWVYHKEEKISDPMKKQKKDNVPEKLQLRPEPAGWSRSGRLPAGAGTPRGKAFTPHGVTPFHPHPGHQPPALLDSSAQPAVLGGTAAPSLLRPTAGAPAQREHIPAGGKGRGARRKQPPVRTRGGTECEPGGVTSLGWGDGGMCPFVPGERQASLRLSISSTPDLMGIKIQEIKPPPQPSRTRLPPPPGCWKGDTHRLFLALPRPSPLKAAAIRRGTYLPRVAPGPPGRALSARLSAQASGPSPSFAPGGQLQLRPHSPALRRCQPAGPSRGGTGGSTLRGTRNC</sequence>
<evidence type="ECO:0000313" key="3">
    <source>
        <dbReference type="Proteomes" id="UP001333110"/>
    </source>
</evidence>
<comment type="caution">
    <text evidence="2">The sequence shown here is derived from an EMBL/GenBank/DDBJ whole genome shotgun (WGS) entry which is preliminary data.</text>
</comment>
<proteinExistence type="predicted"/>
<feature type="compositionally biased region" description="Low complexity" evidence="1">
    <location>
        <begin position="337"/>
        <end position="348"/>
    </location>
</feature>
<evidence type="ECO:0000256" key="1">
    <source>
        <dbReference type="SAM" id="MobiDB-lite"/>
    </source>
</evidence>
<name>A0AAN7SJC2_MYCAM</name>
<protein>
    <submittedName>
        <fullName evidence="2">Uncharacterized protein</fullName>
    </submittedName>
</protein>
<feature type="region of interest" description="Disordered" evidence="1">
    <location>
        <begin position="330"/>
        <end position="393"/>
    </location>
</feature>
<gene>
    <name evidence="2" type="ORF">QYF61_023503</name>
</gene>
<feature type="region of interest" description="Disordered" evidence="1">
    <location>
        <begin position="121"/>
        <end position="157"/>
    </location>
</feature>
<feature type="region of interest" description="Disordered" evidence="1">
    <location>
        <begin position="201"/>
        <end position="247"/>
    </location>
</feature>
<organism evidence="2 3">
    <name type="scientific">Mycteria americana</name>
    <name type="common">Wood stork</name>
    <dbReference type="NCBI Taxonomy" id="33587"/>
    <lineage>
        <taxon>Eukaryota</taxon>
        <taxon>Metazoa</taxon>
        <taxon>Chordata</taxon>
        <taxon>Craniata</taxon>
        <taxon>Vertebrata</taxon>
        <taxon>Euteleostomi</taxon>
        <taxon>Archelosauria</taxon>
        <taxon>Archosauria</taxon>
        <taxon>Dinosauria</taxon>
        <taxon>Saurischia</taxon>
        <taxon>Theropoda</taxon>
        <taxon>Coelurosauria</taxon>
        <taxon>Aves</taxon>
        <taxon>Neognathae</taxon>
        <taxon>Neoaves</taxon>
        <taxon>Aequornithes</taxon>
        <taxon>Ciconiiformes</taxon>
        <taxon>Ciconiidae</taxon>
        <taxon>Mycteria</taxon>
    </lineage>
</organism>
<accession>A0AAN7SJC2</accession>
<dbReference type="Proteomes" id="UP001333110">
    <property type="component" value="Unassembled WGS sequence"/>
</dbReference>
<dbReference type="AlphaFoldDB" id="A0AAN7SJC2"/>